<organism evidence="2">
    <name type="scientific">marine sediment metagenome</name>
    <dbReference type="NCBI Taxonomy" id="412755"/>
    <lineage>
        <taxon>unclassified sequences</taxon>
        <taxon>metagenomes</taxon>
        <taxon>ecological metagenomes</taxon>
    </lineage>
</organism>
<gene>
    <name evidence="2" type="ORF">S01H1_09628</name>
</gene>
<comment type="caution">
    <text evidence="2">The sequence shown here is derived from an EMBL/GenBank/DDBJ whole genome shotgun (WGS) entry which is preliminary data.</text>
</comment>
<dbReference type="AlphaFoldDB" id="X0SU98"/>
<keyword evidence="1" id="KW-1133">Transmembrane helix</keyword>
<dbReference type="EMBL" id="BARS01004919">
    <property type="protein sequence ID" value="GAF84768.1"/>
    <property type="molecule type" value="Genomic_DNA"/>
</dbReference>
<accession>X0SU98</accession>
<sequence>MYRQRLLAYLRFIALQIIILLWLFAFRHFTYDYVLEPAPVEADEEIQLAYLGG</sequence>
<name>X0SU98_9ZZZZ</name>
<feature type="transmembrane region" description="Helical" evidence="1">
    <location>
        <begin position="6"/>
        <end position="26"/>
    </location>
</feature>
<evidence type="ECO:0000313" key="2">
    <source>
        <dbReference type="EMBL" id="GAF84768.1"/>
    </source>
</evidence>
<protein>
    <submittedName>
        <fullName evidence="2">Uncharacterized protein</fullName>
    </submittedName>
</protein>
<proteinExistence type="predicted"/>
<reference evidence="2" key="1">
    <citation type="journal article" date="2014" name="Front. Microbiol.">
        <title>High frequency of phylogenetically diverse reductive dehalogenase-homologous genes in deep subseafloor sedimentary metagenomes.</title>
        <authorList>
            <person name="Kawai M."/>
            <person name="Futagami T."/>
            <person name="Toyoda A."/>
            <person name="Takaki Y."/>
            <person name="Nishi S."/>
            <person name="Hori S."/>
            <person name="Arai W."/>
            <person name="Tsubouchi T."/>
            <person name="Morono Y."/>
            <person name="Uchiyama I."/>
            <person name="Ito T."/>
            <person name="Fujiyama A."/>
            <person name="Inagaki F."/>
            <person name="Takami H."/>
        </authorList>
    </citation>
    <scope>NUCLEOTIDE SEQUENCE</scope>
    <source>
        <strain evidence="2">Expedition CK06-06</strain>
    </source>
</reference>
<evidence type="ECO:0000256" key="1">
    <source>
        <dbReference type="SAM" id="Phobius"/>
    </source>
</evidence>
<keyword evidence="1" id="KW-0812">Transmembrane</keyword>
<keyword evidence="1" id="KW-0472">Membrane</keyword>